<feature type="compositionally biased region" description="Acidic residues" evidence="1">
    <location>
        <begin position="154"/>
        <end position="178"/>
    </location>
</feature>
<protein>
    <submittedName>
        <fullName evidence="2">Uncharacterized protein</fullName>
    </submittedName>
</protein>
<dbReference type="Proteomes" id="UP001357485">
    <property type="component" value="Unassembled WGS sequence"/>
</dbReference>
<proteinExistence type="predicted"/>
<sequence>MRPLEGTFKHSPSKSSAAISTPLRNSLLRSSKVRSSPTYTKQAKSSPLQKAASRTDVGGEEEEILEDAEDGGGSERGMYEGESFEQDSINQSMASDTRQLYAEMNQHQQFDIKKPDEMEELVQNPGGRYETQEITITHRLSIETTQYHGTNFSELDDDGDDSVGDLPDSDEMEEEDDITEHASSPQQQIKIPV</sequence>
<feature type="region of interest" description="Disordered" evidence="1">
    <location>
        <begin position="147"/>
        <end position="193"/>
    </location>
</feature>
<accession>A0ABR0LIZ1</accession>
<dbReference type="EMBL" id="JAVRRA010019399">
    <property type="protein sequence ID" value="KAK5180769.1"/>
    <property type="molecule type" value="Genomic_DNA"/>
</dbReference>
<gene>
    <name evidence="2" type="ORF">LTR16_010478</name>
</gene>
<name>A0ABR0LIZ1_9PEZI</name>
<feature type="compositionally biased region" description="Polar residues" evidence="1">
    <location>
        <begin position="181"/>
        <end position="193"/>
    </location>
</feature>
<feature type="non-terminal residue" evidence="2">
    <location>
        <position position="193"/>
    </location>
</feature>
<reference evidence="2 3" key="1">
    <citation type="submission" date="2023-08" db="EMBL/GenBank/DDBJ databases">
        <title>Black Yeasts Isolated from many extreme environments.</title>
        <authorList>
            <person name="Coleine C."/>
            <person name="Stajich J.E."/>
            <person name="Selbmann L."/>
        </authorList>
    </citation>
    <scope>NUCLEOTIDE SEQUENCE [LARGE SCALE GENOMIC DNA]</scope>
    <source>
        <strain evidence="2 3">CCFEE 536</strain>
    </source>
</reference>
<keyword evidence="3" id="KW-1185">Reference proteome</keyword>
<evidence type="ECO:0000256" key="1">
    <source>
        <dbReference type="SAM" id="MobiDB-lite"/>
    </source>
</evidence>
<evidence type="ECO:0000313" key="2">
    <source>
        <dbReference type="EMBL" id="KAK5180769.1"/>
    </source>
</evidence>
<feature type="compositionally biased region" description="Acidic residues" evidence="1">
    <location>
        <begin position="58"/>
        <end position="72"/>
    </location>
</feature>
<feature type="region of interest" description="Disordered" evidence="1">
    <location>
        <begin position="1"/>
        <end position="115"/>
    </location>
</feature>
<feature type="compositionally biased region" description="Polar residues" evidence="1">
    <location>
        <begin position="13"/>
        <end position="48"/>
    </location>
</feature>
<comment type="caution">
    <text evidence="2">The sequence shown here is derived from an EMBL/GenBank/DDBJ whole genome shotgun (WGS) entry which is preliminary data.</text>
</comment>
<evidence type="ECO:0000313" key="3">
    <source>
        <dbReference type="Proteomes" id="UP001357485"/>
    </source>
</evidence>
<organism evidence="2 3">
    <name type="scientific">Cryomyces antarcticus</name>
    <dbReference type="NCBI Taxonomy" id="329879"/>
    <lineage>
        <taxon>Eukaryota</taxon>
        <taxon>Fungi</taxon>
        <taxon>Dikarya</taxon>
        <taxon>Ascomycota</taxon>
        <taxon>Pezizomycotina</taxon>
        <taxon>Dothideomycetes</taxon>
        <taxon>Dothideomycetes incertae sedis</taxon>
        <taxon>Cryomyces</taxon>
    </lineage>
</organism>
<feature type="compositionally biased region" description="Polar residues" evidence="1">
    <location>
        <begin position="86"/>
        <end position="98"/>
    </location>
</feature>